<organism evidence="2 3">
    <name type="scientific">Agrococcus carbonis</name>
    <dbReference type="NCBI Taxonomy" id="684552"/>
    <lineage>
        <taxon>Bacteria</taxon>
        <taxon>Bacillati</taxon>
        <taxon>Actinomycetota</taxon>
        <taxon>Actinomycetes</taxon>
        <taxon>Micrococcales</taxon>
        <taxon>Microbacteriaceae</taxon>
        <taxon>Agrococcus</taxon>
    </lineage>
</organism>
<evidence type="ECO:0000313" key="3">
    <source>
        <dbReference type="Proteomes" id="UP000199649"/>
    </source>
</evidence>
<keyword evidence="3" id="KW-1185">Reference proteome</keyword>
<dbReference type="AlphaFoldDB" id="A0A1H1RT56"/>
<dbReference type="InterPro" id="IPR007423">
    <property type="entry name" value="Sel_put"/>
</dbReference>
<dbReference type="STRING" id="684552.SAMN04489719_2203"/>
<dbReference type="OrthoDB" id="3541280at2"/>
<feature type="region of interest" description="Disordered" evidence="1">
    <location>
        <begin position="1"/>
        <end position="28"/>
    </location>
</feature>
<sequence length="90" mass="10298">MTESTNQLPGPETGPGAGVAAAARKGRRSQLHRAWDGVVWWAKGVTGESKYQAYVDHERRAHPDREPMSEREFWRDEYRRQDANPEGRCC</sequence>
<proteinExistence type="predicted"/>
<dbReference type="EMBL" id="LT629734">
    <property type="protein sequence ID" value="SDS38736.1"/>
    <property type="molecule type" value="Genomic_DNA"/>
</dbReference>
<gene>
    <name evidence="2" type="ORF">SAMN04489719_2203</name>
</gene>
<name>A0A1H1RT56_9MICO</name>
<evidence type="ECO:0000256" key="1">
    <source>
        <dbReference type="SAM" id="MobiDB-lite"/>
    </source>
</evidence>
<protein>
    <submittedName>
        <fullName evidence="2">Uncharacterized short protein YbdD, DUF466 family</fullName>
    </submittedName>
</protein>
<dbReference type="Proteomes" id="UP000199649">
    <property type="component" value="Chromosome I"/>
</dbReference>
<reference evidence="3" key="1">
    <citation type="submission" date="2016-10" db="EMBL/GenBank/DDBJ databases">
        <authorList>
            <person name="Varghese N."/>
            <person name="Submissions S."/>
        </authorList>
    </citation>
    <scope>NUCLEOTIDE SEQUENCE [LARGE SCALE GENOMIC DNA]</scope>
    <source>
        <strain evidence="3">DSM 22965</strain>
    </source>
</reference>
<dbReference type="RefSeq" id="WP_092667051.1">
    <property type="nucleotide sequence ID" value="NZ_LT629734.1"/>
</dbReference>
<accession>A0A1H1RT56</accession>
<evidence type="ECO:0000313" key="2">
    <source>
        <dbReference type="EMBL" id="SDS38736.1"/>
    </source>
</evidence>
<dbReference type="Pfam" id="PF04328">
    <property type="entry name" value="Sel_put"/>
    <property type="match status" value="1"/>
</dbReference>